<dbReference type="InterPro" id="IPR050596">
    <property type="entry name" value="AspAT/PAT-like"/>
</dbReference>
<dbReference type="PANTHER" id="PTHR46383:SF1">
    <property type="entry name" value="ASPARTATE AMINOTRANSFERASE"/>
    <property type="match status" value="1"/>
</dbReference>
<name>A0ABU3DD30_9RHOB</name>
<evidence type="ECO:0000256" key="6">
    <source>
        <dbReference type="ARBA" id="ARBA00022898"/>
    </source>
</evidence>
<evidence type="ECO:0000256" key="3">
    <source>
        <dbReference type="ARBA" id="ARBA00012753"/>
    </source>
</evidence>
<dbReference type="EMBL" id="JAVRHL010000001">
    <property type="protein sequence ID" value="MDT0681621.1"/>
    <property type="molecule type" value="Genomic_DNA"/>
</dbReference>
<evidence type="ECO:0000256" key="5">
    <source>
        <dbReference type="ARBA" id="ARBA00022679"/>
    </source>
</evidence>
<dbReference type="SUPFAM" id="SSF53383">
    <property type="entry name" value="PLP-dependent transferases"/>
    <property type="match status" value="1"/>
</dbReference>
<dbReference type="Proteomes" id="UP001265259">
    <property type="component" value="Unassembled WGS sequence"/>
</dbReference>
<protein>
    <recommendedName>
        <fullName evidence="3">aspartate transaminase</fullName>
        <ecNumber evidence="3">2.6.1.1</ecNumber>
    </recommendedName>
</protein>
<evidence type="ECO:0000256" key="1">
    <source>
        <dbReference type="ARBA" id="ARBA00001933"/>
    </source>
</evidence>
<sequence>MKQLAKRITETSPKSFGMFAKAMQTGREGLIHLELGRPSADTPEHIKEATIDALRRGDVHYSDLQGVPHLRRALAEKLARKNDLDVTPDRILVTNGLTHGSYAGIMAFLDPGDEAILLEPYYPQHIGKVELAGATPVLAQLDASKNYAIDPEAIEAKITERTKMIVLINPCNPTGRVYSREELQALADIAIKHDLIVMSDEVYEDILFDKAEHISIASLPGMDERTITLFAFTKSYAMDGWRLGYLVAPEAAMSALLKITTNDCTHVNTFIQDGALAAVTGDPDVLQGLIDEDAEKRQRVVSRLNQMPGITCPWPEGTIYAFADISGTGFTSQGFADKLLEEAGVVVEAGSFYGAAGEGRVRVCFGSASIEDIDLAMDRIQAMVSDRVPA</sequence>
<keyword evidence="4 9" id="KW-0032">Aminotransferase</keyword>
<evidence type="ECO:0000256" key="2">
    <source>
        <dbReference type="ARBA" id="ARBA00007441"/>
    </source>
</evidence>
<dbReference type="GO" id="GO:0008483">
    <property type="term" value="F:transaminase activity"/>
    <property type="evidence" value="ECO:0007669"/>
    <property type="project" value="UniProtKB-KW"/>
</dbReference>
<dbReference type="PRINTS" id="PR00753">
    <property type="entry name" value="ACCSYNTHASE"/>
</dbReference>
<keyword evidence="5 9" id="KW-0808">Transferase</keyword>
<feature type="domain" description="Aminotransferase class I/classII large" evidence="8">
    <location>
        <begin position="30"/>
        <end position="380"/>
    </location>
</feature>
<evidence type="ECO:0000259" key="8">
    <source>
        <dbReference type="Pfam" id="PF00155"/>
    </source>
</evidence>
<dbReference type="Pfam" id="PF00155">
    <property type="entry name" value="Aminotran_1_2"/>
    <property type="match status" value="1"/>
</dbReference>
<dbReference type="Gene3D" id="3.90.1150.10">
    <property type="entry name" value="Aspartate Aminotransferase, domain 1"/>
    <property type="match status" value="1"/>
</dbReference>
<evidence type="ECO:0000256" key="7">
    <source>
        <dbReference type="ARBA" id="ARBA00049185"/>
    </source>
</evidence>
<dbReference type="PANTHER" id="PTHR46383">
    <property type="entry name" value="ASPARTATE AMINOTRANSFERASE"/>
    <property type="match status" value="1"/>
</dbReference>
<dbReference type="InterPro" id="IPR015421">
    <property type="entry name" value="PyrdxlP-dep_Trfase_major"/>
</dbReference>
<dbReference type="InterPro" id="IPR015424">
    <property type="entry name" value="PyrdxlP-dep_Trfase"/>
</dbReference>
<comment type="similarity">
    <text evidence="2">Belongs to the class-I pyridoxal-phosphate-dependent aminotransferase family.</text>
</comment>
<comment type="caution">
    <text evidence="9">The sequence shown here is derived from an EMBL/GenBank/DDBJ whole genome shotgun (WGS) entry which is preliminary data.</text>
</comment>
<evidence type="ECO:0000313" key="9">
    <source>
        <dbReference type="EMBL" id="MDT0681621.1"/>
    </source>
</evidence>
<comment type="cofactor">
    <cofactor evidence="1">
        <name>pyridoxal 5'-phosphate</name>
        <dbReference type="ChEBI" id="CHEBI:597326"/>
    </cofactor>
</comment>
<evidence type="ECO:0000256" key="4">
    <source>
        <dbReference type="ARBA" id="ARBA00022576"/>
    </source>
</evidence>
<dbReference type="InterPro" id="IPR015422">
    <property type="entry name" value="PyrdxlP-dep_Trfase_small"/>
</dbReference>
<dbReference type="RefSeq" id="WP_311689393.1">
    <property type="nucleotide sequence ID" value="NZ_JAVRHL010000001.1"/>
</dbReference>
<gene>
    <name evidence="9" type="ORF">RM543_02905</name>
</gene>
<dbReference type="EC" id="2.6.1.1" evidence="3"/>
<dbReference type="Gene3D" id="3.40.640.10">
    <property type="entry name" value="Type I PLP-dependent aspartate aminotransferase-like (Major domain)"/>
    <property type="match status" value="1"/>
</dbReference>
<accession>A0ABU3DD30</accession>
<dbReference type="CDD" id="cd00609">
    <property type="entry name" value="AAT_like"/>
    <property type="match status" value="1"/>
</dbReference>
<organism evidence="9 10">
    <name type="scientific">Tropicimonas omnivorans</name>
    <dbReference type="NCBI Taxonomy" id="3075590"/>
    <lineage>
        <taxon>Bacteria</taxon>
        <taxon>Pseudomonadati</taxon>
        <taxon>Pseudomonadota</taxon>
        <taxon>Alphaproteobacteria</taxon>
        <taxon>Rhodobacterales</taxon>
        <taxon>Roseobacteraceae</taxon>
        <taxon>Tropicimonas</taxon>
    </lineage>
</organism>
<dbReference type="InterPro" id="IPR004839">
    <property type="entry name" value="Aminotransferase_I/II_large"/>
</dbReference>
<reference evidence="9 10" key="1">
    <citation type="submission" date="2023-09" db="EMBL/GenBank/DDBJ databases">
        <authorList>
            <person name="Rey-Velasco X."/>
        </authorList>
    </citation>
    <scope>NUCLEOTIDE SEQUENCE [LARGE SCALE GENOMIC DNA]</scope>
    <source>
        <strain evidence="9 10">F158</strain>
    </source>
</reference>
<proteinExistence type="inferred from homology"/>
<comment type="catalytic activity">
    <reaction evidence="7">
        <text>L-aspartate + 2-oxoglutarate = oxaloacetate + L-glutamate</text>
        <dbReference type="Rhea" id="RHEA:21824"/>
        <dbReference type="ChEBI" id="CHEBI:16452"/>
        <dbReference type="ChEBI" id="CHEBI:16810"/>
        <dbReference type="ChEBI" id="CHEBI:29985"/>
        <dbReference type="ChEBI" id="CHEBI:29991"/>
        <dbReference type="EC" id="2.6.1.1"/>
    </reaction>
</comment>
<keyword evidence="10" id="KW-1185">Reference proteome</keyword>
<keyword evidence="6" id="KW-0663">Pyridoxal phosphate</keyword>
<evidence type="ECO:0000313" key="10">
    <source>
        <dbReference type="Proteomes" id="UP001265259"/>
    </source>
</evidence>